<dbReference type="EMBL" id="JACGWZ010000003">
    <property type="protein sequence ID" value="MBA8825516.1"/>
    <property type="molecule type" value="Genomic_DNA"/>
</dbReference>
<reference evidence="1 2" key="1">
    <citation type="submission" date="2020-07" db="EMBL/GenBank/DDBJ databases">
        <title>Sequencing the genomes of 1000 actinobacteria strains.</title>
        <authorList>
            <person name="Klenk H.-P."/>
        </authorList>
    </citation>
    <scope>NUCLEOTIDE SEQUENCE [LARGE SCALE GENOMIC DNA]</scope>
    <source>
        <strain evidence="1 2">DSM 45975</strain>
    </source>
</reference>
<sequence>MSSTETTDASDHFPLASSLHSGVESIDLAGSSQERAEKLLESLQRNMPGLSGEQLLRVIMANEHSGRRMAEEGVIYAANFVGRSAQDPTAATTAQFTVLVRHAELKASQPLTVLAEELRGQTGREVDFVDLTVGRCLAVVQEDQAELEVNLTGAESQETRRSRQFQLIVPMANRNQLAIFALATEFLWDWDDYGAMMAEICQTISWSETQRRSIASKLEGL</sequence>
<evidence type="ECO:0000313" key="2">
    <source>
        <dbReference type="Proteomes" id="UP000569329"/>
    </source>
</evidence>
<comment type="caution">
    <text evidence="1">The sequence shown here is derived from an EMBL/GenBank/DDBJ whole genome shotgun (WGS) entry which is preliminary data.</text>
</comment>
<dbReference type="Proteomes" id="UP000569329">
    <property type="component" value="Unassembled WGS sequence"/>
</dbReference>
<accession>A0A839DZ50</accession>
<name>A0A839DZ50_9PSEU</name>
<evidence type="ECO:0000313" key="1">
    <source>
        <dbReference type="EMBL" id="MBA8825516.1"/>
    </source>
</evidence>
<dbReference type="RefSeq" id="WP_182544681.1">
    <property type="nucleotide sequence ID" value="NZ_JACGWZ010000003.1"/>
</dbReference>
<keyword evidence="2" id="KW-1185">Reference proteome</keyword>
<organism evidence="1 2">
    <name type="scientific">Halosaccharopolyspora lacisalsi</name>
    <dbReference type="NCBI Taxonomy" id="1000566"/>
    <lineage>
        <taxon>Bacteria</taxon>
        <taxon>Bacillati</taxon>
        <taxon>Actinomycetota</taxon>
        <taxon>Actinomycetes</taxon>
        <taxon>Pseudonocardiales</taxon>
        <taxon>Pseudonocardiaceae</taxon>
        <taxon>Halosaccharopolyspora</taxon>
    </lineage>
</organism>
<protein>
    <submittedName>
        <fullName evidence="1">Uncharacterized protein</fullName>
    </submittedName>
</protein>
<dbReference type="AlphaFoldDB" id="A0A839DZ50"/>
<proteinExistence type="predicted"/>
<gene>
    <name evidence="1" type="ORF">FHX42_002867</name>
</gene>